<keyword evidence="2" id="KW-1185">Reference proteome</keyword>
<dbReference type="Proteomes" id="UP000184300">
    <property type="component" value="Unassembled WGS sequence"/>
</dbReference>
<dbReference type="STRING" id="1160497.A0A1L9VXF4"/>
<sequence>MHPDDISWEQAEETPDNWLLQFLDLDILRPVADFILKHNRDNTTEFVSYNISLRMKYRNGATVVRFSQPGAVFCPEEKVVNEVAVMRFLMDQTSIPVPFILHSGTKKGSPLELSPFIMVDYIEHETKMYDALNISGCLKEERGILDPNIDQDRLGILYGQMAGILL</sequence>
<evidence type="ECO:0008006" key="3">
    <source>
        <dbReference type="Google" id="ProtNLM"/>
    </source>
</evidence>
<gene>
    <name evidence="1" type="ORF">ASPGLDRAFT_63460</name>
</gene>
<dbReference type="VEuPathDB" id="FungiDB:ASPGLDRAFT_63460"/>
<protein>
    <recommendedName>
        <fullName evidence="3">Aminoglycoside phosphotransferase domain-containing protein</fullName>
    </recommendedName>
</protein>
<dbReference type="EMBL" id="KV878889">
    <property type="protein sequence ID" value="OJJ88604.1"/>
    <property type="molecule type" value="Genomic_DNA"/>
</dbReference>
<evidence type="ECO:0000313" key="1">
    <source>
        <dbReference type="EMBL" id="OJJ88604.1"/>
    </source>
</evidence>
<organism evidence="1 2">
    <name type="scientific">Aspergillus glaucus CBS 516.65</name>
    <dbReference type="NCBI Taxonomy" id="1160497"/>
    <lineage>
        <taxon>Eukaryota</taxon>
        <taxon>Fungi</taxon>
        <taxon>Dikarya</taxon>
        <taxon>Ascomycota</taxon>
        <taxon>Pezizomycotina</taxon>
        <taxon>Eurotiomycetes</taxon>
        <taxon>Eurotiomycetidae</taxon>
        <taxon>Eurotiales</taxon>
        <taxon>Aspergillaceae</taxon>
        <taxon>Aspergillus</taxon>
        <taxon>Aspergillus subgen. Aspergillus</taxon>
    </lineage>
</organism>
<proteinExistence type="predicted"/>
<evidence type="ECO:0000313" key="2">
    <source>
        <dbReference type="Proteomes" id="UP000184300"/>
    </source>
</evidence>
<reference evidence="2" key="1">
    <citation type="journal article" date="2017" name="Genome Biol.">
        <title>Comparative genomics reveals high biological diversity and specific adaptations in the industrially and medically important fungal genus Aspergillus.</title>
        <authorList>
            <person name="de Vries R.P."/>
            <person name="Riley R."/>
            <person name="Wiebenga A."/>
            <person name="Aguilar-Osorio G."/>
            <person name="Amillis S."/>
            <person name="Uchima C.A."/>
            <person name="Anderluh G."/>
            <person name="Asadollahi M."/>
            <person name="Askin M."/>
            <person name="Barry K."/>
            <person name="Battaglia E."/>
            <person name="Bayram O."/>
            <person name="Benocci T."/>
            <person name="Braus-Stromeyer S.A."/>
            <person name="Caldana C."/>
            <person name="Canovas D."/>
            <person name="Cerqueira G.C."/>
            <person name="Chen F."/>
            <person name="Chen W."/>
            <person name="Choi C."/>
            <person name="Clum A."/>
            <person name="Dos Santos R.A."/>
            <person name="Damasio A.R."/>
            <person name="Diallinas G."/>
            <person name="Emri T."/>
            <person name="Fekete E."/>
            <person name="Flipphi M."/>
            <person name="Freyberg S."/>
            <person name="Gallo A."/>
            <person name="Gournas C."/>
            <person name="Habgood R."/>
            <person name="Hainaut M."/>
            <person name="Harispe M.L."/>
            <person name="Henrissat B."/>
            <person name="Hilden K.S."/>
            <person name="Hope R."/>
            <person name="Hossain A."/>
            <person name="Karabika E."/>
            <person name="Karaffa L."/>
            <person name="Karanyi Z."/>
            <person name="Krasevec N."/>
            <person name="Kuo A."/>
            <person name="Kusch H."/>
            <person name="LaButti K."/>
            <person name="Lagendijk E.L."/>
            <person name="Lapidus A."/>
            <person name="Levasseur A."/>
            <person name="Lindquist E."/>
            <person name="Lipzen A."/>
            <person name="Logrieco A.F."/>
            <person name="MacCabe A."/>
            <person name="Maekelae M.R."/>
            <person name="Malavazi I."/>
            <person name="Melin P."/>
            <person name="Meyer V."/>
            <person name="Mielnichuk N."/>
            <person name="Miskei M."/>
            <person name="Molnar A.P."/>
            <person name="Mule G."/>
            <person name="Ngan C.Y."/>
            <person name="Orejas M."/>
            <person name="Orosz E."/>
            <person name="Ouedraogo J.P."/>
            <person name="Overkamp K.M."/>
            <person name="Park H.-S."/>
            <person name="Perrone G."/>
            <person name="Piumi F."/>
            <person name="Punt P.J."/>
            <person name="Ram A.F."/>
            <person name="Ramon A."/>
            <person name="Rauscher S."/>
            <person name="Record E."/>
            <person name="Riano-Pachon D.M."/>
            <person name="Robert V."/>
            <person name="Roehrig J."/>
            <person name="Ruller R."/>
            <person name="Salamov A."/>
            <person name="Salih N.S."/>
            <person name="Samson R.A."/>
            <person name="Sandor E."/>
            <person name="Sanguinetti M."/>
            <person name="Schuetze T."/>
            <person name="Sepcic K."/>
            <person name="Shelest E."/>
            <person name="Sherlock G."/>
            <person name="Sophianopoulou V."/>
            <person name="Squina F.M."/>
            <person name="Sun H."/>
            <person name="Susca A."/>
            <person name="Todd R.B."/>
            <person name="Tsang A."/>
            <person name="Unkles S.E."/>
            <person name="van de Wiele N."/>
            <person name="van Rossen-Uffink D."/>
            <person name="Oliveira J.V."/>
            <person name="Vesth T.C."/>
            <person name="Visser J."/>
            <person name="Yu J.-H."/>
            <person name="Zhou M."/>
            <person name="Andersen M.R."/>
            <person name="Archer D.B."/>
            <person name="Baker S.E."/>
            <person name="Benoit I."/>
            <person name="Brakhage A.A."/>
            <person name="Braus G.H."/>
            <person name="Fischer R."/>
            <person name="Frisvad J.C."/>
            <person name="Goldman G.H."/>
            <person name="Houbraken J."/>
            <person name="Oakley B."/>
            <person name="Pocsi I."/>
            <person name="Scazzocchio C."/>
            <person name="Seiboth B."/>
            <person name="vanKuyk P.A."/>
            <person name="Wortman J."/>
            <person name="Dyer P.S."/>
            <person name="Grigoriev I.V."/>
        </authorList>
    </citation>
    <scope>NUCLEOTIDE SEQUENCE [LARGE SCALE GENOMIC DNA]</scope>
    <source>
        <strain evidence="2">CBS 516.65</strain>
    </source>
</reference>
<dbReference type="AlphaFoldDB" id="A0A1L9VXF4"/>
<dbReference type="OrthoDB" id="5412996at2759"/>
<accession>A0A1L9VXF4</accession>
<name>A0A1L9VXF4_ASPGL</name>
<dbReference type="GeneID" id="34464921"/>
<dbReference type="RefSeq" id="XP_022405280.1">
    <property type="nucleotide sequence ID" value="XM_022548661.1"/>
</dbReference>